<sequence length="117" mass="13547">MEQMIFSLDKRSSLQETNITEQIIFQTISAPINHQTMSTSKPSRKQISVSSIKFIRQQKLSSLAKQSQYLKVQLKSCRTIKIEVKVEQKKLIKAKQRKELVVFSDLIVYTMLSVTIK</sequence>
<dbReference type="InParanoid" id="Q22EI5"/>
<dbReference type="AlphaFoldDB" id="Q22EI5"/>
<dbReference type="RefSeq" id="XP_001031330.2">
    <property type="nucleotide sequence ID" value="XM_001031330.2"/>
</dbReference>
<evidence type="ECO:0000313" key="2">
    <source>
        <dbReference type="Proteomes" id="UP000009168"/>
    </source>
</evidence>
<accession>Q22EI5</accession>
<dbReference type="EMBL" id="GG662692">
    <property type="protein sequence ID" value="EAR83667.2"/>
    <property type="molecule type" value="Genomic_DNA"/>
</dbReference>
<protein>
    <submittedName>
        <fullName evidence="1">Uncharacterized protein</fullName>
    </submittedName>
</protein>
<organism evidence="1 2">
    <name type="scientific">Tetrahymena thermophila (strain SB210)</name>
    <dbReference type="NCBI Taxonomy" id="312017"/>
    <lineage>
        <taxon>Eukaryota</taxon>
        <taxon>Sar</taxon>
        <taxon>Alveolata</taxon>
        <taxon>Ciliophora</taxon>
        <taxon>Intramacronucleata</taxon>
        <taxon>Oligohymenophorea</taxon>
        <taxon>Hymenostomatida</taxon>
        <taxon>Tetrahymenina</taxon>
        <taxon>Tetrahymenidae</taxon>
        <taxon>Tetrahymena</taxon>
    </lineage>
</organism>
<dbReference type="HOGENOM" id="CLU_2077802_0_0_1"/>
<reference evidence="2" key="1">
    <citation type="journal article" date="2006" name="PLoS Biol.">
        <title>Macronuclear genome sequence of the ciliate Tetrahymena thermophila, a model eukaryote.</title>
        <authorList>
            <person name="Eisen J.A."/>
            <person name="Coyne R.S."/>
            <person name="Wu M."/>
            <person name="Wu D."/>
            <person name="Thiagarajan M."/>
            <person name="Wortman J.R."/>
            <person name="Badger J.H."/>
            <person name="Ren Q."/>
            <person name="Amedeo P."/>
            <person name="Jones K.M."/>
            <person name="Tallon L.J."/>
            <person name="Delcher A.L."/>
            <person name="Salzberg S.L."/>
            <person name="Silva J.C."/>
            <person name="Haas B.J."/>
            <person name="Majoros W.H."/>
            <person name="Farzad M."/>
            <person name="Carlton J.M."/>
            <person name="Smith R.K. Jr."/>
            <person name="Garg J."/>
            <person name="Pearlman R.E."/>
            <person name="Karrer K.M."/>
            <person name="Sun L."/>
            <person name="Manning G."/>
            <person name="Elde N.C."/>
            <person name="Turkewitz A.P."/>
            <person name="Asai D.J."/>
            <person name="Wilkes D.E."/>
            <person name="Wang Y."/>
            <person name="Cai H."/>
            <person name="Collins K."/>
            <person name="Stewart B.A."/>
            <person name="Lee S.R."/>
            <person name="Wilamowska K."/>
            <person name="Weinberg Z."/>
            <person name="Ruzzo W.L."/>
            <person name="Wloga D."/>
            <person name="Gaertig J."/>
            <person name="Frankel J."/>
            <person name="Tsao C.-C."/>
            <person name="Gorovsky M.A."/>
            <person name="Keeling P.J."/>
            <person name="Waller R.F."/>
            <person name="Patron N.J."/>
            <person name="Cherry J.M."/>
            <person name="Stover N.A."/>
            <person name="Krieger C.J."/>
            <person name="del Toro C."/>
            <person name="Ryder H.F."/>
            <person name="Williamson S.C."/>
            <person name="Barbeau R.A."/>
            <person name="Hamilton E.P."/>
            <person name="Orias E."/>
        </authorList>
    </citation>
    <scope>NUCLEOTIDE SEQUENCE [LARGE SCALE GENOMIC DNA]</scope>
    <source>
        <strain evidence="2">SB210</strain>
    </source>
</reference>
<proteinExistence type="predicted"/>
<name>Q22EI5_TETTS</name>
<dbReference type="Proteomes" id="UP000009168">
    <property type="component" value="Unassembled WGS sequence"/>
</dbReference>
<keyword evidence="2" id="KW-1185">Reference proteome</keyword>
<gene>
    <name evidence="1" type="ORF">TTHERM_00826830</name>
</gene>
<dbReference type="KEGG" id="tet:TTHERM_00826830"/>
<evidence type="ECO:0000313" key="1">
    <source>
        <dbReference type="EMBL" id="EAR83667.2"/>
    </source>
</evidence>
<dbReference type="GeneID" id="7843470"/>